<gene>
    <name evidence="3" type="ORF">C2857_006163</name>
</gene>
<dbReference type="Proteomes" id="UP000594364">
    <property type="component" value="Chromosome 2"/>
</dbReference>
<feature type="signal peptide" evidence="1">
    <location>
        <begin position="1"/>
        <end position="22"/>
    </location>
</feature>
<feature type="domain" description="PA14" evidence="2">
    <location>
        <begin position="467"/>
        <end position="625"/>
    </location>
</feature>
<protein>
    <recommendedName>
        <fullName evidence="2">PA14 domain-containing protein</fullName>
    </recommendedName>
</protein>
<organism evidence="3 4">
    <name type="scientific">Epichloe festucae (strain Fl1)</name>
    <dbReference type="NCBI Taxonomy" id="877507"/>
    <lineage>
        <taxon>Eukaryota</taxon>
        <taxon>Fungi</taxon>
        <taxon>Dikarya</taxon>
        <taxon>Ascomycota</taxon>
        <taxon>Pezizomycotina</taxon>
        <taxon>Sordariomycetes</taxon>
        <taxon>Hypocreomycetidae</taxon>
        <taxon>Hypocreales</taxon>
        <taxon>Clavicipitaceae</taxon>
        <taxon>Epichloe</taxon>
    </lineage>
</organism>
<reference evidence="3 4" key="1">
    <citation type="journal article" date="2018" name="PLoS Genet.">
        <title>Repeat elements organise 3D genome structure and mediate transcription in the filamentous fungus Epichloe festucae.</title>
        <authorList>
            <person name="Winter D.J."/>
            <person name="Ganley A.R.D."/>
            <person name="Young C.A."/>
            <person name="Liachko I."/>
            <person name="Schardl C.L."/>
            <person name="Dupont P.Y."/>
            <person name="Berry D."/>
            <person name="Ram A."/>
            <person name="Scott B."/>
            <person name="Cox M.P."/>
        </authorList>
    </citation>
    <scope>NUCLEOTIDE SEQUENCE [LARGE SCALE GENOMIC DNA]</scope>
    <source>
        <strain evidence="3 4">Fl1</strain>
    </source>
</reference>
<accession>A0A7S9KPZ3</accession>
<keyword evidence="1" id="KW-0732">Signal</keyword>
<evidence type="ECO:0000256" key="1">
    <source>
        <dbReference type="SAM" id="SignalP"/>
    </source>
</evidence>
<dbReference type="Pfam" id="PF10528">
    <property type="entry name" value="GLEYA"/>
    <property type="match status" value="1"/>
</dbReference>
<proteinExistence type="predicted"/>
<sequence length="654" mass="69450">MYARNVLAALVVVGHASYQVVGECGCQNAVTFELQPIEIVCSGKTIRSTSTRTISTTCIVGPSPTGNPPAENQGKRITTVTDVCTKSVPSRNPDAVTTVTGTCTSSTPCTASTQYPPPDCTKSCTATVYAYPPLITGANSPDATTTVTNNCNSSVPCTASTQYPPPDCTKSCTATVHVYPPLTPKANSPDAITTVTDTCTSSVPCTASTQYPPAGCTKSCTATVHVYPPLITGANSPDATTTVTDVCTSSAPCAPSMENPPAGCTRSCTATMHVYFPLNAGAAPDATTTVTDSCTSSISFNKLSAFYRVPSCGLYSLQYYSPRLCSAHVNNSGRYHDCNGNLYGFNELPGLYGETSSGFLNKLPAFYGAAATRLYSSMHYHCPRLLSVLVNATGFLALANTSGRYHNRDWDLYCFDELSTLYGASAARLCAPSTEPPPPGCTRPCTTTVHDYVPTSTTSTSSCAQPACQTGVARAWYPNVFGEFDGYNERFNTSFYKETRPDSQTIVADFNDIGDASFGTVRSYEYTAWVHTCQGGTFTFDITRADDIALAWFGDRACGDFQKDNNQSSTSYQGGPGQGKSFTTTIAPGEYYPVRLVYANAGGLAILDVNITGPEGMVEEGRNDYQFFPQPCDNSNGFVPLGTEQVEGKSCVVI</sequence>
<feature type="chain" id="PRO_5034827285" description="PA14 domain-containing protein" evidence="1">
    <location>
        <begin position="23"/>
        <end position="654"/>
    </location>
</feature>
<name>A0A7S9KPZ3_EPIFF</name>
<dbReference type="InterPro" id="IPR018871">
    <property type="entry name" value="GLEYA_adhesin_domain"/>
</dbReference>
<evidence type="ECO:0000313" key="4">
    <source>
        <dbReference type="Proteomes" id="UP000594364"/>
    </source>
</evidence>
<evidence type="ECO:0000313" key="3">
    <source>
        <dbReference type="EMBL" id="QPG97337.1"/>
    </source>
</evidence>
<dbReference type="PROSITE" id="PS51820">
    <property type="entry name" value="PA14"/>
    <property type="match status" value="1"/>
</dbReference>
<dbReference type="EMBL" id="CP031386">
    <property type="protein sequence ID" value="QPG97337.1"/>
    <property type="molecule type" value="Genomic_DNA"/>
</dbReference>
<evidence type="ECO:0000259" key="2">
    <source>
        <dbReference type="PROSITE" id="PS51820"/>
    </source>
</evidence>
<dbReference type="InterPro" id="IPR037524">
    <property type="entry name" value="PA14/GLEYA"/>
</dbReference>
<dbReference type="OrthoDB" id="4388755at2759"/>
<keyword evidence="4" id="KW-1185">Reference proteome</keyword>
<dbReference type="Gene3D" id="2.60.120.1560">
    <property type="match status" value="1"/>
</dbReference>
<dbReference type="AlphaFoldDB" id="A0A7S9KPZ3"/>